<feature type="transmembrane region" description="Helical" evidence="2">
    <location>
        <begin position="308"/>
        <end position="329"/>
    </location>
</feature>
<accession>A0AAD1UIF6</accession>
<feature type="transmembrane region" description="Helical" evidence="2">
    <location>
        <begin position="144"/>
        <end position="162"/>
    </location>
</feature>
<feature type="region of interest" description="Disordered" evidence="1">
    <location>
        <begin position="349"/>
        <end position="373"/>
    </location>
</feature>
<dbReference type="EMBL" id="CAMPGE010008380">
    <property type="protein sequence ID" value="CAI2367282.1"/>
    <property type="molecule type" value="Genomic_DNA"/>
</dbReference>
<feature type="transmembrane region" description="Helical" evidence="2">
    <location>
        <begin position="118"/>
        <end position="137"/>
    </location>
</feature>
<feature type="transmembrane region" description="Helical" evidence="2">
    <location>
        <begin position="250"/>
        <end position="272"/>
    </location>
</feature>
<evidence type="ECO:0008006" key="5">
    <source>
        <dbReference type="Google" id="ProtNLM"/>
    </source>
</evidence>
<evidence type="ECO:0000313" key="4">
    <source>
        <dbReference type="Proteomes" id="UP001295684"/>
    </source>
</evidence>
<organism evidence="3 4">
    <name type="scientific">Euplotes crassus</name>
    <dbReference type="NCBI Taxonomy" id="5936"/>
    <lineage>
        <taxon>Eukaryota</taxon>
        <taxon>Sar</taxon>
        <taxon>Alveolata</taxon>
        <taxon>Ciliophora</taxon>
        <taxon>Intramacronucleata</taxon>
        <taxon>Spirotrichea</taxon>
        <taxon>Hypotrichia</taxon>
        <taxon>Euplotida</taxon>
        <taxon>Euplotidae</taxon>
        <taxon>Moneuplotes</taxon>
    </lineage>
</organism>
<keyword evidence="2" id="KW-0812">Transmembrane</keyword>
<feature type="transmembrane region" description="Helical" evidence="2">
    <location>
        <begin position="94"/>
        <end position="112"/>
    </location>
</feature>
<name>A0AAD1UIF6_EUPCR</name>
<dbReference type="PANTHER" id="PTHR22911:SF76">
    <property type="entry name" value="EAMA DOMAIN-CONTAINING PROTEIN"/>
    <property type="match status" value="1"/>
</dbReference>
<feature type="transmembrane region" description="Helical" evidence="2">
    <location>
        <begin position="174"/>
        <end position="195"/>
    </location>
</feature>
<feature type="transmembrane region" description="Helical" evidence="2">
    <location>
        <begin position="207"/>
        <end position="230"/>
    </location>
</feature>
<reference evidence="3" key="1">
    <citation type="submission" date="2023-07" db="EMBL/GenBank/DDBJ databases">
        <authorList>
            <consortium name="AG Swart"/>
            <person name="Singh M."/>
            <person name="Singh A."/>
            <person name="Seah K."/>
            <person name="Emmerich C."/>
        </authorList>
    </citation>
    <scope>NUCLEOTIDE SEQUENCE</scope>
    <source>
        <strain evidence="3">DP1</strain>
    </source>
</reference>
<evidence type="ECO:0000313" key="3">
    <source>
        <dbReference type="EMBL" id="CAI2367282.1"/>
    </source>
</evidence>
<evidence type="ECO:0000256" key="1">
    <source>
        <dbReference type="SAM" id="MobiDB-lite"/>
    </source>
</evidence>
<dbReference type="GO" id="GO:0016020">
    <property type="term" value="C:membrane"/>
    <property type="evidence" value="ECO:0007669"/>
    <property type="project" value="TreeGrafter"/>
</dbReference>
<feature type="transmembrane region" description="Helical" evidence="2">
    <location>
        <begin position="21"/>
        <end position="42"/>
    </location>
</feature>
<sequence length="373" mass="41523">MESFEVESEETTEKKEEDKNMAVGILVAIIALLCTSSVVPLVDRYEGVPSILRIIWRFELTVLYGFPLSVYYWHKNRKNLDHAKIWTLRTATELFVSSLCFVVADVFFIWSSDYTLVSHSYLLANLGGVFIVLMNLIRFLPVHYLEIFGTIIVVFAGVLCVNDNSSTKTNNQTNIFWGDMVAVACSPLYGLYVVYSDNLLTKLPAMVIIVASFSIQLMLVIPVYVCFSGYENTVSFDPHYGLLGWASEEYLIYSLTFVALLAGVPGIGGYVFPLSYFPPHIVASIFLLDPIVGEVIGVFLGQDNMPGILTYIGTLGVLVGLGLTMRGNLLIKKQQSQKKAQSLPVESLLEEFDTPSSKSPKLSRSMPESLRNI</sequence>
<dbReference type="PANTHER" id="PTHR22911">
    <property type="entry name" value="ACYL-MALONYL CONDENSING ENZYME-RELATED"/>
    <property type="match status" value="1"/>
</dbReference>
<proteinExistence type="predicted"/>
<dbReference type="Proteomes" id="UP001295684">
    <property type="component" value="Unassembled WGS sequence"/>
</dbReference>
<dbReference type="AlphaFoldDB" id="A0AAD1UIF6"/>
<protein>
    <recommendedName>
        <fullName evidence="5">EamA domain-containing protein</fullName>
    </recommendedName>
</protein>
<comment type="caution">
    <text evidence="3">The sequence shown here is derived from an EMBL/GenBank/DDBJ whole genome shotgun (WGS) entry which is preliminary data.</text>
</comment>
<gene>
    <name evidence="3" type="ORF">ECRASSUSDP1_LOCUS8562</name>
</gene>
<keyword evidence="4" id="KW-1185">Reference proteome</keyword>
<evidence type="ECO:0000256" key="2">
    <source>
        <dbReference type="SAM" id="Phobius"/>
    </source>
</evidence>
<keyword evidence="2" id="KW-1133">Transmembrane helix</keyword>
<keyword evidence="2" id="KW-0472">Membrane</keyword>
<feature type="transmembrane region" description="Helical" evidence="2">
    <location>
        <begin position="54"/>
        <end position="73"/>
    </location>
</feature>